<dbReference type="PANTHER" id="PTHR31438">
    <property type="entry name" value="LYSINE N-ACYLTRANSFERASE C17G9.06C-RELATED"/>
    <property type="match status" value="1"/>
</dbReference>
<reference evidence="2 3" key="1">
    <citation type="submission" date="2024-02" db="EMBL/GenBank/DDBJ databases">
        <title>De novo assembly and annotation of 12 fungi associated with fruit tree decline syndrome in Ontario, Canada.</title>
        <authorList>
            <person name="Sulman M."/>
            <person name="Ellouze W."/>
            <person name="Ilyukhin E."/>
        </authorList>
    </citation>
    <scope>NUCLEOTIDE SEQUENCE [LARGE SCALE GENOMIC DNA]</scope>
    <source>
        <strain evidence="2 3">M1-105</strain>
    </source>
</reference>
<dbReference type="Gene3D" id="3.40.630.30">
    <property type="match status" value="1"/>
</dbReference>
<dbReference type="PANTHER" id="PTHR31438:SF1">
    <property type="entry name" value="LYSINE N-ACYLTRANSFERASE C17G9.06C-RELATED"/>
    <property type="match status" value="1"/>
</dbReference>
<organism evidence="2 3">
    <name type="scientific">Neofusicoccum ribis</name>
    <dbReference type="NCBI Taxonomy" id="45134"/>
    <lineage>
        <taxon>Eukaryota</taxon>
        <taxon>Fungi</taxon>
        <taxon>Dikarya</taxon>
        <taxon>Ascomycota</taxon>
        <taxon>Pezizomycotina</taxon>
        <taxon>Dothideomycetes</taxon>
        <taxon>Dothideomycetes incertae sedis</taxon>
        <taxon>Botryosphaeriales</taxon>
        <taxon>Botryosphaeriaceae</taxon>
        <taxon>Neofusicoccum</taxon>
    </lineage>
</organism>
<keyword evidence="3" id="KW-1185">Reference proteome</keyword>
<evidence type="ECO:0000313" key="3">
    <source>
        <dbReference type="Proteomes" id="UP001521116"/>
    </source>
</evidence>
<proteinExistence type="inferred from homology"/>
<evidence type="ECO:0000313" key="2">
    <source>
        <dbReference type="EMBL" id="KAL1622581.1"/>
    </source>
</evidence>
<evidence type="ECO:0000256" key="1">
    <source>
        <dbReference type="ARBA" id="ARBA00009893"/>
    </source>
</evidence>
<comment type="similarity">
    <text evidence="1">Belongs to the lysine N-acyltransferase MbtK family.</text>
</comment>
<dbReference type="SUPFAM" id="SSF55729">
    <property type="entry name" value="Acyl-CoA N-acyltransferases (Nat)"/>
    <property type="match status" value="1"/>
</dbReference>
<sequence length="421" mass="45961">MAKQDSQPSLPMQLRLPHPWYTSYTIEVAAFDEGLRQLHIQPSSRRNGETLRAQLHKDDLLWTEPKFTTSATEQQDSSPHFWTRPESIPVSTLFWTKERPSIGQTWLAAYGLLSLYPRLDSILITLRGAKAAEVGKELCRVGLLVADPSITTNQRTQPTEYFLFRGSFWQGAGSPFGSRPAWLASSPTTGTWEYPPLPLHPAPSTSLSAPTPIRAPKPSPGTTLYSRFLAPLSQHLTLRALDPASAADLDAFLALTRHGTRAHHAARLAAAHADPAVLPVLACLGAAPPQAYFELYWVRERVCDHVGAHYDAGPFDRGVGVLLGEGAGRVGAAMWAAAVHYAFLDEPRTERVFGAPRFVDAMLVGYEEEFPFSVARRVGGEGGGEALALCAREMFFQLCPLEGEGVEGRRAEEGGGVLAKL</sequence>
<dbReference type="InterPro" id="IPR016181">
    <property type="entry name" value="Acyl_CoA_acyltransferase"/>
</dbReference>
<gene>
    <name evidence="2" type="ORF">SLS56_008692</name>
</gene>
<accession>A0ABR3SJB5</accession>
<comment type="caution">
    <text evidence="2">The sequence shown here is derived from an EMBL/GenBank/DDBJ whole genome shotgun (WGS) entry which is preliminary data.</text>
</comment>
<dbReference type="EMBL" id="JAJVDC020000133">
    <property type="protein sequence ID" value="KAL1622581.1"/>
    <property type="molecule type" value="Genomic_DNA"/>
</dbReference>
<protein>
    <submittedName>
        <fullName evidence="2">Uncharacterized protein</fullName>
    </submittedName>
</protein>
<name>A0ABR3SJB5_9PEZI</name>
<dbReference type="Pfam" id="PF13523">
    <property type="entry name" value="Acetyltransf_8"/>
    <property type="match status" value="1"/>
</dbReference>
<dbReference type="Proteomes" id="UP001521116">
    <property type="component" value="Unassembled WGS sequence"/>
</dbReference>